<keyword evidence="4 8" id="KW-0831">Ubiquinone biosynthesis</keyword>
<feature type="compositionally biased region" description="Basic and acidic residues" evidence="9">
    <location>
        <begin position="55"/>
        <end position="68"/>
    </location>
</feature>
<feature type="domain" description="COQ9 C-terminal" evidence="10">
    <location>
        <begin position="182"/>
        <end position="252"/>
    </location>
</feature>
<dbReference type="UniPathway" id="UPA00232"/>
<dbReference type="InterPro" id="IPR012762">
    <property type="entry name" value="Ubiq_biosynth_COQ9"/>
</dbReference>
<dbReference type="OrthoDB" id="619536at2759"/>
<proteinExistence type="inferred from homology"/>
<comment type="function">
    <text evidence="8">Membrane-associated protein that warps the membrane surface to access and bind aromatic isoprenes with high specificity, including ubiquinone (CoQ) isoprene intermediates and presents them directly to Coq7, therefore facilitating the Coq7-mediated hydroxylase step. Participates in the biosynthesis of coenzyme Q, also named ubiquinone, an essential lipid-soluble electron transporter for aerobic cellular respiration.</text>
</comment>
<feature type="region of interest" description="Disordered" evidence="9">
    <location>
        <begin position="45"/>
        <end position="74"/>
    </location>
</feature>
<dbReference type="PANTHER" id="PTHR21427">
    <property type="entry name" value="UBIQUINONE BIOSYNTHESIS PROTEIN COQ9, MITOCHONDRIAL"/>
    <property type="match status" value="1"/>
</dbReference>
<evidence type="ECO:0000256" key="3">
    <source>
        <dbReference type="ARBA" id="ARBA00010766"/>
    </source>
</evidence>
<comment type="similarity">
    <text evidence="3 8">Belongs to the COQ9 family.</text>
</comment>
<accession>A0A0D1YGW8</accession>
<evidence type="ECO:0000256" key="5">
    <source>
        <dbReference type="ARBA" id="ARBA00022946"/>
    </source>
</evidence>
<dbReference type="GO" id="GO:0008289">
    <property type="term" value="F:lipid binding"/>
    <property type="evidence" value="ECO:0007669"/>
    <property type="project" value="UniProtKB-UniRule"/>
</dbReference>
<dbReference type="PANTHER" id="PTHR21427:SF19">
    <property type="entry name" value="UBIQUINONE BIOSYNTHESIS PROTEIN COQ9, MITOCHONDRIAL"/>
    <property type="match status" value="1"/>
</dbReference>
<evidence type="ECO:0000313" key="12">
    <source>
        <dbReference type="Proteomes" id="UP000053599"/>
    </source>
</evidence>
<name>A0A0D1YGW8_9EURO</name>
<feature type="compositionally biased region" description="Polar residues" evidence="9">
    <location>
        <begin position="45"/>
        <end position="54"/>
    </location>
</feature>
<evidence type="ECO:0000256" key="8">
    <source>
        <dbReference type="RuleBase" id="RU366063"/>
    </source>
</evidence>
<evidence type="ECO:0000313" key="11">
    <source>
        <dbReference type="EMBL" id="KIV82062.1"/>
    </source>
</evidence>
<dbReference type="FunFam" id="1.10.357.10:FF:000004">
    <property type="entry name" value="Ubiquinone biosynthesis protein COQ9, mitochondrial"/>
    <property type="match status" value="1"/>
</dbReference>
<dbReference type="Proteomes" id="UP000053599">
    <property type="component" value="Unassembled WGS sequence"/>
</dbReference>
<comment type="subcellular location">
    <subcellularLocation>
        <location evidence="1 8">Mitochondrion</location>
    </subcellularLocation>
</comment>
<sequence>MSVFASFDDDHRPSLQLTYLDTRDNMSITYSASRRLSTITSSSCASNRGLSNRLSRTERSYFSRHHPDPPPFSETQDRILSAAIARVPKHGFTDEALSLGAKDAGYLDVTVQLFPHGAFDLVHYHLVKQRLALKSNVQFPEGTQLGLGAKVRALAMARLRANADIIHQWQGALGYMSLLGNIPASLKELHSLSDEIWYLAGDTAVDFSWYTKRASLATVYASSEMFMTTDTSKDFAATQEFLDRRLKAAQNVGGSVGGVSQYVGFWAGNSVNLARSWGMKV</sequence>
<dbReference type="InterPro" id="IPR013718">
    <property type="entry name" value="COQ9_C"/>
</dbReference>
<protein>
    <recommendedName>
        <fullName evidence="8">Ubiquinone biosynthesis protein</fullName>
    </recommendedName>
</protein>
<comment type="pathway">
    <text evidence="2 8">Cofactor biosynthesis; ubiquinone biosynthesis.</text>
</comment>
<evidence type="ECO:0000256" key="9">
    <source>
        <dbReference type="SAM" id="MobiDB-lite"/>
    </source>
</evidence>
<dbReference type="GO" id="GO:0006744">
    <property type="term" value="P:ubiquinone biosynthetic process"/>
    <property type="evidence" value="ECO:0007669"/>
    <property type="project" value="UniProtKB-UniRule"/>
</dbReference>
<keyword evidence="6 8" id="KW-0446">Lipid-binding</keyword>
<dbReference type="HOGENOM" id="CLU_057411_1_1_1"/>
<dbReference type="Pfam" id="PF08511">
    <property type="entry name" value="COQ9"/>
    <property type="match status" value="1"/>
</dbReference>
<evidence type="ECO:0000256" key="1">
    <source>
        <dbReference type="ARBA" id="ARBA00004173"/>
    </source>
</evidence>
<organism evidence="11 12">
    <name type="scientific">Exophiala sideris</name>
    <dbReference type="NCBI Taxonomy" id="1016849"/>
    <lineage>
        <taxon>Eukaryota</taxon>
        <taxon>Fungi</taxon>
        <taxon>Dikarya</taxon>
        <taxon>Ascomycota</taxon>
        <taxon>Pezizomycotina</taxon>
        <taxon>Eurotiomycetes</taxon>
        <taxon>Chaetothyriomycetidae</taxon>
        <taxon>Chaetothyriales</taxon>
        <taxon>Herpotrichiellaceae</taxon>
        <taxon>Exophiala</taxon>
    </lineage>
</organism>
<keyword evidence="5" id="KW-0809">Transit peptide</keyword>
<keyword evidence="7 8" id="KW-0496">Mitochondrion</keyword>
<evidence type="ECO:0000256" key="7">
    <source>
        <dbReference type="ARBA" id="ARBA00023128"/>
    </source>
</evidence>
<dbReference type="GO" id="GO:0005743">
    <property type="term" value="C:mitochondrial inner membrane"/>
    <property type="evidence" value="ECO:0007669"/>
    <property type="project" value="TreeGrafter"/>
</dbReference>
<evidence type="ECO:0000256" key="6">
    <source>
        <dbReference type="ARBA" id="ARBA00023121"/>
    </source>
</evidence>
<dbReference type="EMBL" id="KN846952">
    <property type="protein sequence ID" value="KIV82062.1"/>
    <property type="molecule type" value="Genomic_DNA"/>
</dbReference>
<dbReference type="STRING" id="1016849.A0A0D1YGW8"/>
<evidence type="ECO:0000259" key="10">
    <source>
        <dbReference type="Pfam" id="PF08511"/>
    </source>
</evidence>
<dbReference type="Gene3D" id="1.10.357.10">
    <property type="entry name" value="Tetracycline Repressor, domain 2"/>
    <property type="match status" value="1"/>
</dbReference>
<evidence type="ECO:0000256" key="2">
    <source>
        <dbReference type="ARBA" id="ARBA00004749"/>
    </source>
</evidence>
<reference evidence="11 12" key="1">
    <citation type="submission" date="2015-01" db="EMBL/GenBank/DDBJ databases">
        <title>The Genome Sequence of Exophiala sideris CBS121828.</title>
        <authorList>
            <consortium name="The Broad Institute Genomics Platform"/>
            <person name="Cuomo C."/>
            <person name="de Hoog S."/>
            <person name="Gorbushina A."/>
            <person name="Stielow B."/>
            <person name="Teixiera M."/>
            <person name="Abouelleil A."/>
            <person name="Chapman S.B."/>
            <person name="Priest M."/>
            <person name="Young S.K."/>
            <person name="Wortman J."/>
            <person name="Nusbaum C."/>
            <person name="Birren B."/>
        </authorList>
    </citation>
    <scope>NUCLEOTIDE SEQUENCE [LARGE SCALE GENOMIC DNA]</scope>
    <source>
        <strain evidence="11 12">CBS 121828</strain>
    </source>
</reference>
<dbReference type="AlphaFoldDB" id="A0A0D1YGW8"/>
<evidence type="ECO:0000256" key="4">
    <source>
        <dbReference type="ARBA" id="ARBA00022688"/>
    </source>
</evidence>
<gene>
    <name evidence="11" type="ORF">PV11_04198</name>
</gene>
<dbReference type="NCBIfam" id="TIGR02396">
    <property type="entry name" value="diverge_rpsU"/>
    <property type="match status" value="1"/>
</dbReference>